<gene>
    <name evidence="3" type="ORF">SPIL2461_LOCUS17235</name>
</gene>
<evidence type="ECO:0000256" key="2">
    <source>
        <dbReference type="SAM" id="SignalP"/>
    </source>
</evidence>
<reference evidence="3" key="1">
    <citation type="submission" date="2021-02" db="EMBL/GenBank/DDBJ databases">
        <authorList>
            <person name="Dougan E. K."/>
            <person name="Rhodes N."/>
            <person name="Thang M."/>
            <person name="Chan C."/>
        </authorList>
    </citation>
    <scope>NUCLEOTIDE SEQUENCE</scope>
</reference>
<keyword evidence="4" id="KW-1185">Reference proteome</keyword>
<evidence type="ECO:0000313" key="4">
    <source>
        <dbReference type="Proteomes" id="UP000649617"/>
    </source>
</evidence>
<feature type="transmembrane region" description="Helical" evidence="1">
    <location>
        <begin position="322"/>
        <end position="341"/>
    </location>
</feature>
<sequence length="443" mass="47928">MYRPDGGAARTVKVKAIFFLLLLGGHEAVRVEEQASQTAAVMSLFGEPPDSASEWADKYREANKVCKWSTTSWKCVGADGGCALRSFRLDRPRPFNDQCRLSDDYLMKHDPQTNFKMMAGLLKAKADKYKENCMGRYHWANPKCKRRMQMMTDALRFMSKARAKKQFFSSMSEADWKAQQQVYEDTLEDLKGVLGEEAGIAMRLKEKIQASPALMKDGEGAVKKMMSLLTKLTMGTEDEKAEAKAEIEKMPDSTPPLSAEEEKECQAKALETTASLEEEGIDNDMDSVELIAGDEVDDEDDGSSALVELSANSTYMTGGQSATVFALIILGIVAISAWQAAGVLLGVFIFLTMVGCVGVAGYNAAKGDSKEEADAKADGAVVKRSGGVISGVGKLMFGYGKCVAKVLLYPVRAVGAFVKAIFSNETSNRTGGAGFAVGFGGPR</sequence>
<dbReference type="Proteomes" id="UP000649617">
    <property type="component" value="Unassembled WGS sequence"/>
</dbReference>
<keyword evidence="1" id="KW-1133">Transmembrane helix</keyword>
<keyword evidence="2" id="KW-0732">Signal</keyword>
<evidence type="ECO:0000256" key="1">
    <source>
        <dbReference type="SAM" id="Phobius"/>
    </source>
</evidence>
<name>A0A812VT65_SYMPI</name>
<comment type="caution">
    <text evidence="3">The sequence shown here is derived from an EMBL/GenBank/DDBJ whole genome shotgun (WGS) entry which is preliminary data.</text>
</comment>
<dbReference type="OrthoDB" id="10597569at2759"/>
<keyword evidence="1" id="KW-0472">Membrane</keyword>
<feature type="signal peptide" evidence="2">
    <location>
        <begin position="1"/>
        <end position="28"/>
    </location>
</feature>
<dbReference type="EMBL" id="CAJNIZ010043035">
    <property type="protein sequence ID" value="CAE7647753.1"/>
    <property type="molecule type" value="Genomic_DNA"/>
</dbReference>
<feature type="transmembrane region" description="Helical" evidence="1">
    <location>
        <begin position="347"/>
        <end position="365"/>
    </location>
</feature>
<proteinExistence type="predicted"/>
<dbReference type="AlphaFoldDB" id="A0A812VT65"/>
<feature type="chain" id="PRO_5032418134" evidence="2">
    <location>
        <begin position="29"/>
        <end position="443"/>
    </location>
</feature>
<protein>
    <submittedName>
        <fullName evidence="3">Uncharacterized protein</fullName>
    </submittedName>
</protein>
<evidence type="ECO:0000313" key="3">
    <source>
        <dbReference type="EMBL" id="CAE7647753.1"/>
    </source>
</evidence>
<organism evidence="3 4">
    <name type="scientific">Symbiodinium pilosum</name>
    <name type="common">Dinoflagellate</name>
    <dbReference type="NCBI Taxonomy" id="2952"/>
    <lineage>
        <taxon>Eukaryota</taxon>
        <taxon>Sar</taxon>
        <taxon>Alveolata</taxon>
        <taxon>Dinophyceae</taxon>
        <taxon>Suessiales</taxon>
        <taxon>Symbiodiniaceae</taxon>
        <taxon>Symbiodinium</taxon>
    </lineage>
</organism>
<keyword evidence="1" id="KW-0812">Transmembrane</keyword>
<accession>A0A812VT65</accession>